<dbReference type="PRINTS" id="PR01374">
    <property type="entry name" value="TONBPROTEIN"/>
</dbReference>
<feature type="compositionally biased region" description="Basic and acidic residues" evidence="11">
    <location>
        <begin position="129"/>
        <end position="140"/>
    </location>
</feature>
<evidence type="ECO:0000256" key="9">
    <source>
        <dbReference type="ARBA" id="ARBA00023136"/>
    </source>
</evidence>
<keyword evidence="5 10" id="KW-0997">Cell inner membrane</keyword>
<keyword evidence="4 10" id="KW-1003">Cell membrane</keyword>
<accession>A0A1N6T4Q5</accession>
<dbReference type="PROSITE" id="PS52015">
    <property type="entry name" value="TONB_CTD"/>
    <property type="match status" value="1"/>
</dbReference>
<dbReference type="Proteomes" id="UP000186895">
    <property type="component" value="Unassembled WGS sequence"/>
</dbReference>
<name>A0A1N6T4Q5_9GAMM</name>
<dbReference type="SUPFAM" id="SSF74653">
    <property type="entry name" value="TolA/TonB C-terminal domain"/>
    <property type="match status" value="1"/>
</dbReference>
<evidence type="ECO:0000256" key="3">
    <source>
        <dbReference type="ARBA" id="ARBA00022448"/>
    </source>
</evidence>
<feature type="domain" description="TonB C-terminal" evidence="12">
    <location>
        <begin position="220"/>
        <end position="317"/>
    </location>
</feature>
<evidence type="ECO:0000259" key="12">
    <source>
        <dbReference type="PROSITE" id="PS52015"/>
    </source>
</evidence>
<evidence type="ECO:0000256" key="4">
    <source>
        <dbReference type="ARBA" id="ARBA00022475"/>
    </source>
</evidence>
<comment type="subcellular location">
    <subcellularLocation>
        <location evidence="1 10">Cell inner membrane</location>
        <topology evidence="1 10">Single-pass membrane protein</topology>
        <orientation evidence="1 10">Periplasmic side</orientation>
    </subcellularLocation>
</comment>
<keyword evidence="14" id="KW-1185">Reference proteome</keyword>
<keyword evidence="6 10" id="KW-0812">Transmembrane</keyword>
<keyword evidence="10" id="KW-0735">Signal-anchor</keyword>
<dbReference type="PANTHER" id="PTHR33446">
    <property type="entry name" value="PROTEIN TONB-RELATED"/>
    <property type="match status" value="1"/>
</dbReference>
<dbReference type="NCBIfam" id="TIGR01352">
    <property type="entry name" value="tonB_Cterm"/>
    <property type="match status" value="1"/>
</dbReference>
<dbReference type="GO" id="GO:0055085">
    <property type="term" value="P:transmembrane transport"/>
    <property type="evidence" value="ECO:0007669"/>
    <property type="project" value="InterPro"/>
</dbReference>
<dbReference type="RefSeq" id="WP_076463011.1">
    <property type="nucleotide sequence ID" value="NZ_FTMN01000005.1"/>
</dbReference>
<dbReference type="EMBL" id="FTMN01000005">
    <property type="protein sequence ID" value="SIQ48217.1"/>
    <property type="molecule type" value="Genomic_DNA"/>
</dbReference>
<dbReference type="GO" id="GO:0098797">
    <property type="term" value="C:plasma membrane protein complex"/>
    <property type="evidence" value="ECO:0007669"/>
    <property type="project" value="TreeGrafter"/>
</dbReference>
<keyword evidence="7 10" id="KW-0653">Protein transport</keyword>
<dbReference type="GO" id="GO:0015891">
    <property type="term" value="P:siderophore transport"/>
    <property type="evidence" value="ECO:0007669"/>
    <property type="project" value="InterPro"/>
</dbReference>
<evidence type="ECO:0000256" key="1">
    <source>
        <dbReference type="ARBA" id="ARBA00004383"/>
    </source>
</evidence>
<feature type="transmembrane region" description="Helical" evidence="10">
    <location>
        <begin position="21"/>
        <end position="41"/>
    </location>
</feature>
<comment type="function">
    <text evidence="10">Interacts with outer membrane receptor proteins that carry out high-affinity binding and energy dependent uptake into the periplasmic space of specific substrates. It could act to transduce energy from the cytoplasmic membrane to specific energy-requiring processes in the outer membrane, resulting in the release into the periplasm of ligands bound by these outer membrane proteins.</text>
</comment>
<evidence type="ECO:0000256" key="6">
    <source>
        <dbReference type="ARBA" id="ARBA00022692"/>
    </source>
</evidence>
<dbReference type="STRING" id="49186.SAMN05421647_105129"/>
<evidence type="ECO:0000256" key="10">
    <source>
        <dbReference type="RuleBase" id="RU362123"/>
    </source>
</evidence>
<dbReference type="GO" id="GO:0031992">
    <property type="term" value="F:energy transducer activity"/>
    <property type="evidence" value="ECO:0007669"/>
    <property type="project" value="InterPro"/>
</dbReference>
<comment type="similarity">
    <text evidence="2 10">Belongs to the TonB family.</text>
</comment>
<keyword evidence="9 10" id="KW-0472">Membrane</keyword>
<dbReference type="InterPro" id="IPR003538">
    <property type="entry name" value="TonB"/>
</dbReference>
<dbReference type="InterPro" id="IPR037682">
    <property type="entry name" value="TonB_C"/>
</dbReference>
<dbReference type="InterPro" id="IPR051045">
    <property type="entry name" value="TonB-dependent_transducer"/>
</dbReference>
<dbReference type="GO" id="GO:0015031">
    <property type="term" value="P:protein transport"/>
    <property type="evidence" value="ECO:0007669"/>
    <property type="project" value="UniProtKB-UniRule"/>
</dbReference>
<dbReference type="AlphaFoldDB" id="A0A1N6T4Q5"/>
<dbReference type="Pfam" id="PF03544">
    <property type="entry name" value="TonB_C"/>
    <property type="match status" value="1"/>
</dbReference>
<dbReference type="PANTHER" id="PTHR33446:SF11">
    <property type="entry name" value="TONB3"/>
    <property type="match status" value="1"/>
</dbReference>
<dbReference type="InterPro" id="IPR006260">
    <property type="entry name" value="TonB/TolA_C"/>
</dbReference>
<evidence type="ECO:0000256" key="7">
    <source>
        <dbReference type="ARBA" id="ARBA00022927"/>
    </source>
</evidence>
<proteinExistence type="inferred from homology"/>
<dbReference type="eggNOG" id="COG0810">
    <property type="taxonomic scope" value="Bacteria"/>
</dbReference>
<evidence type="ECO:0000256" key="8">
    <source>
        <dbReference type="ARBA" id="ARBA00022989"/>
    </source>
</evidence>
<reference evidence="13 14" key="1">
    <citation type="submission" date="2017-01" db="EMBL/GenBank/DDBJ databases">
        <authorList>
            <person name="Mah S.A."/>
            <person name="Swanson W.J."/>
            <person name="Moy G.W."/>
            <person name="Vacquier V.D."/>
        </authorList>
    </citation>
    <scope>NUCLEOTIDE SEQUENCE [LARGE SCALE GENOMIC DNA]</scope>
    <source>
        <strain evidence="13 14">DSM 7027</strain>
    </source>
</reference>
<evidence type="ECO:0000256" key="2">
    <source>
        <dbReference type="ARBA" id="ARBA00006555"/>
    </source>
</evidence>
<evidence type="ECO:0000256" key="5">
    <source>
        <dbReference type="ARBA" id="ARBA00022519"/>
    </source>
</evidence>
<sequence>MIKKDARLPLWHHLNSDSFGFMLFLATAVHGVLLLALGFTLPEPKPPQHTLDVTLAQHPQKEAPEQADFIAQHNQVGSGTEEAVSTPTTTEEAPLASDSPKLQAAREAPSLETSVDKPPAPVPLPGKAEQPKAETGKEPAPEQLVTQAPKPKPKPQPRQEQAGASTPTSQTRSSSLLSRSLEMASLQAQVDLQRETRARKPRVLRLTSAATRKHEYASYLDNWRRRVETVGNLNYPEQARSRGIQGRLRMLVALDASGKVVNVEILSSSGHAVLDDAAIRIVQLASPFQSFPVEMRKKVDRLEIIRTWKFEKHARVY</sequence>
<feature type="compositionally biased region" description="Polar residues" evidence="11">
    <location>
        <begin position="75"/>
        <end position="91"/>
    </location>
</feature>
<protein>
    <recommendedName>
        <fullName evidence="10">Protein TonB</fullName>
    </recommendedName>
</protein>
<evidence type="ECO:0000313" key="13">
    <source>
        <dbReference type="EMBL" id="SIQ48217.1"/>
    </source>
</evidence>
<feature type="compositionally biased region" description="Low complexity" evidence="11">
    <location>
        <begin position="165"/>
        <end position="177"/>
    </location>
</feature>
<keyword evidence="3 10" id="KW-0813">Transport</keyword>
<dbReference type="Gene3D" id="3.30.1150.10">
    <property type="match status" value="1"/>
</dbReference>
<feature type="region of interest" description="Disordered" evidence="11">
    <location>
        <begin position="75"/>
        <end position="177"/>
    </location>
</feature>
<evidence type="ECO:0000313" key="14">
    <source>
        <dbReference type="Proteomes" id="UP000186895"/>
    </source>
</evidence>
<evidence type="ECO:0000256" key="11">
    <source>
        <dbReference type="SAM" id="MobiDB-lite"/>
    </source>
</evidence>
<gene>
    <name evidence="13" type="ORF">SAMN05421647_105129</name>
</gene>
<dbReference type="GO" id="GO:0030288">
    <property type="term" value="C:outer membrane-bounded periplasmic space"/>
    <property type="evidence" value="ECO:0007669"/>
    <property type="project" value="InterPro"/>
</dbReference>
<keyword evidence="8 10" id="KW-1133">Transmembrane helix</keyword>
<organism evidence="13 14">
    <name type="scientific">Marinobacterium stanieri</name>
    <dbReference type="NCBI Taxonomy" id="49186"/>
    <lineage>
        <taxon>Bacteria</taxon>
        <taxon>Pseudomonadati</taxon>
        <taxon>Pseudomonadota</taxon>
        <taxon>Gammaproteobacteria</taxon>
        <taxon>Oceanospirillales</taxon>
        <taxon>Oceanospirillaceae</taxon>
        <taxon>Marinobacterium</taxon>
    </lineage>
</organism>